<dbReference type="InterPro" id="IPR002293">
    <property type="entry name" value="AA/rel_permease1"/>
</dbReference>
<feature type="transmembrane region" description="Helical" evidence="5">
    <location>
        <begin position="96"/>
        <end position="120"/>
    </location>
</feature>
<feature type="transmembrane region" description="Helical" evidence="5">
    <location>
        <begin position="63"/>
        <end position="84"/>
    </location>
</feature>
<feature type="transmembrane region" description="Helical" evidence="5">
    <location>
        <begin position="185"/>
        <end position="206"/>
    </location>
</feature>
<proteinExistence type="predicted"/>
<feature type="transmembrane region" description="Helical" evidence="5">
    <location>
        <begin position="412"/>
        <end position="431"/>
    </location>
</feature>
<comment type="caution">
    <text evidence="7">The sequence shown here is derived from an EMBL/GenBank/DDBJ whole genome shotgun (WGS) entry which is preliminary data.</text>
</comment>
<dbReference type="GO" id="GO:0015189">
    <property type="term" value="F:L-lysine transmembrane transporter activity"/>
    <property type="evidence" value="ECO:0007669"/>
    <property type="project" value="TreeGrafter"/>
</dbReference>
<evidence type="ECO:0000256" key="1">
    <source>
        <dbReference type="ARBA" id="ARBA00004141"/>
    </source>
</evidence>
<dbReference type="PANTHER" id="PTHR43243">
    <property type="entry name" value="INNER MEMBRANE TRANSPORTER YGJI-RELATED"/>
    <property type="match status" value="1"/>
</dbReference>
<protein>
    <recommendedName>
        <fullName evidence="6">Cationic amino acid transporter C-terminal domain-containing protein</fullName>
    </recommendedName>
</protein>
<dbReference type="PIRSF" id="PIRSF006060">
    <property type="entry name" value="AA_transporter"/>
    <property type="match status" value="1"/>
</dbReference>
<evidence type="ECO:0000256" key="4">
    <source>
        <dbReference type="ARBA" id="ARBA00023136"/>
    </source>
</evidence>
<sequence length="642" mass="70442">MTCARLWRALSRRRQDDELTAKSELARVLGIIDLTALGVGSTLGLGVYVLAGSVAKDTAGPAVCISFLIAAIASAFAGMCYAEFSSRVPKAGSAYVYSYVTVGEFIAFVIGWNLILEYVIGTASMARGVSSYIDVLTNYTIERALHEAMPIKVSFLSQYPDFFALGMVILLTLFLSIGVKESSMLNNVFTTINLITITIIVVSGIIKGVSGFSQNHEPRTVSRFPEKATLTRFAIATRYYNGVKNGEKIAADPGNWSIDVVDIPTNVTNPGTGGFMPFGIKGVMEGAAICFYGFVGFDAVATTGEEAKNPQRNIPLAIVLSLTIIFLAYFSISTVLTMMWPYYDQDAQAPFPYVYDQIGWPTIKWIVNIGAVFALCTSLLGAMFPLPRVLYAMASDGVIFKFLATVHPKTMTPLLGTALSGVLTGIMTLLFDLQQLINMMSIGTLLAYTIVAVSVLILRYQKEELSTQLSNPKTTGPMYSTPANYFKQIFNLYNQKEPTDFSTLTAKYGVLLFGIIVFIIGILVNNYNVLEGKLPSVIFAILALLALLTATAIGRQPVQQIELSFKVPLVPLIPCLSIIINLYLMLQLDMNTWIRFAAWMVIGFCIYFFYGVRHSVQGERERLEAETLARKYADQVQVVTKC</sequence>
<dbReference type="GO" id="GO:0000064">
    <property type="term" value="F:L-ornithine transmembrane transporter activity"/>
    <property type="evidence" value="ECO:0007669"/>
    <property type="project" value="TreeGrafter"/>
</dbReference>
<evidence type="ECO:0000313" key="8">
    <source>
        <dbReference type="Proteomes" id="UP000215335"/>
    </source>
</evidence>
<accession>A0A232EMB3</accession>
<organism evidence="7 8">
    <name type="scientific">Trichomalopsis sarcophagae</name>
    <dbReference type="NCBI Taxonomy" id="543379"/>
    <lineage>
        <taxon>Eukaryota</taxon>
        <taxon>Metazoa</taxon>
        <taxon>Ecdysozoa</taxon>
        <taxon>Arthropoda</taxon>
        <taxon>Hexapoda</taxon>
        <taxon>Insecta</taxon>
        <taxon>Pterygota</taxon>
        <taxon>Neoptera</taxon>
        <taxon>Endopterygota</taxon>
        <taxon>Hymenoptera</taxon>
        <taxon>Apocrita</taxon>
        <taxon>Proctotrupomorpha</taxon>
        <taxon>Chalcidoidea</taxon>
        <taxon>Pteromalidae</taxon>
        <taxon>Pteromalinae</taxon>
        <taxon>Trichomalopsis</taxon>
    </lineage>
</organism>
<evidence type="ECO:0000259" key="6">
    <source>
        <dbReference type="Pfam" id="PF13906"/>
    </source>
</evidence>
<dbReference type="GO" id="GO:0005886">
    <property type="term" value="C:plasma membrane"/>
    <property type="evidence" value="ECO:0007669"/>
    <property type="project" value="TreeGrafter"/>
</dbReference>
<dbReference type="OrthoDB" id="3900342at2759"/>
<evidence type="ECO:0000256" key="3">
    <source>
        <dbReference type="ARBA" id="ARBA00022989"/>
    </source>
</evidence>
<feature type="transmembrane region" description="Helical" evidence="5">
    <location>
        <begin position="162"/>
        <end position="179"/>
    </location>
</feature>
<dbReference type="EMBL" id="NNAY01003387">
    <property type="protein sequence ID" value="OXU19495.1"/>
    <property type="molecule type" value="Genomic_DNA"/>
</dbReference>
<dbReference type="Gene3D" id="1.20.1740.10">
    <property type="entry name" value="Amino acid/polyamine transporter I"/>
    <property type="match status" value="2"/>
</dbReference>
<name>A0A232EMB3_9HYME</name>
<dbReference type="AlphaFoldDB" id="A0A232EMB3"/>
<feature type="transmembrane region" description="Helical" evidence="5">
    <location>
        <begin position="565"/>
        <end position="586"/>
    </location>
</feature>
<evidence type="ECO:0000313" key="7">
    <source>
        <dbReference type="EMBL" id="OXU19495.1"/>
    </source>
</evidence>
<feature type="transmembrane region" description="Helical" evidence="5">
    <location>
        <begin position="437"/>
        <end position="458"/>
    </location>
</feature>
<keyword evidence="4 5" id="KW-0472">Membrane</keyword>
<dbReference type="GO" id="GO:0061459">
    <property type="term" value="F:L-arginine transmembrane transporter activity"/>
    <property type="evidence" value="ECO:0007669"/>
    <property type="project" value="TreeGrafter"/>
</dbReference>
<dbReference type="GO" id="GO:0097638">
    <property type="term" value="P:L-arginine import across plasma membrane"/>
    <property type="evidence" value="ECO:0007669"/>
    <property type="project" value="TreeGrafter"/>
</dbReference>
<dbReference type="PANTHER" id="PTHR43243:SF95">
    <property type="entry name" value="LD37241P"/>
    <property type="match status" value="1"/>
</dbReference>
<feature type="transmembrane region" description="Helical" evidence="5">
    <location>
        <begin position="534"/>
        <end position="553"/>
    </location>
</feature>
<dbReference type="InterPro" id="IPR029485">
    <property type="entry name" value="CAT_C"/>
</dbReference>
<dbReference type="Pfam" id="PF13520">
    <property type="entry name" value="AA_permease_2"/>
    <property type="match status" value="1"/>
</dbReference>
<feature type="transmembrane region" description="Helical" evidence="5">
    <location>
        <begin position="28"/>
        <end position="51"/>
    </location>
</feature>
<keyword evidence="8" id="KW-1185">Reference proteome</keyword>
<comment type="subcellular location">
    <subcellularLocation>
        <location evidence="1">Membrane</location>
        <topology evidence="1">Multi-pass membrane protein</topology>
    </subcellularLocation>
</comment>
<evidence type="ECO:0000256" key="2">
    <source>
        <dbReference type="ARBA" id="ARBA00022692"/>
    </source>
</evidence>
<dbReference type="Proteomes" id="UP000215335">
    <property type="component" value="Unassembled WGS sequence"/>
</dbReference>
<feature type="transmembrane region" description="Helical" evidence="5">
    <location>
        <begin position="592"/>
        <end position="612"/>
    </location>
</feature>
<keyword evidence="2 5" id="KW-0812">Transmembrane</keyword>
<dbReference type="STRING" id="543379.A0A232EMB3"/>
<reference evidence="7 8" key="1">
    <citation type="journal article" date="2017" name="Curr. Biol.">
        <title>The Evolution of Venom by Co-option of Single-Copy Genes.</title>
        <authorList>
            <person name="Martinson E.O."/>
            <person name="Mrinalini"/>
            <person name="Kelkar Y.D."/>
            <person name="Chang C.H."/>
            <person name="Werren J.H."/>
        </authorList>
    </citation>
    <scope>NUCLEOTIDE SEQUENCE [LARGE SCALE GENOMIC DNA]</scope>
    <source>
        <strain evidence="7 8">Alberta</strain>
        <tissue evidence="7">Whole body</tissue>
    </source>
</reference>
<keyword evidence="3 5" id="KW-1133">Transmembrane helix</keyword>
<evidence type="ECO:0000256" key="5">
    <source>
        <dbReference type="SAM" id="Phobius"/>
    </source>
</evidence>
<feature type="transmembrane region" description="Helical" evidence="5">
    <location>
        <begin position="363"/>
        <end position="391"/>
    </location>
</feature>
<feature type="transmembrane region" description="Helical" evidence="5">
    <location>
        <begin position="316"/>
        <end position="343"/>
    </location>
</feature>
<feature type="domain" description="Cationic amino acid transporter C-terminal" evidence="6">
    <location>
        <begin position="565"/>
        <end position="615"/>
    </location>
</feature>
<dbReference type="Pfam" id="PF13906">
    <property type="entry name" value="AA_permease_C"/>
    <property type="match status" value="1"/>
</dbReference>
<gene>
    <name evidence="7" type="ORF">TSAR_011708</name>
</gene>
<feature type="transmembrane region" description="Helical" evidence="5">
    <location>
        <begin position="508"/>
        <end position="528"/>
    </location>
</feature>